<dbReference type="RefSeq" id="XP_041186399.1">
    <property type="nucleotide sequence ID" value="XM_041341914.1"/>
</dbReference>
<reference evidence="1" key="1">
    <citation type="journal article" date="2020" name="New Phytol.">
        <title>Comparative genomics reveals dynamic genome evolution in host specialist ectomycorrhizal fungi.</title>
        <authorList>
            <person name="Lofgren L.A."/>
            <person name="Nguyen N.H."/>
            <person name="Vilgalys R."/>
            <person name="Ruytinx J."/>
            <person name="Liao H.L."/>
            <person name="Branco S."/>
            <person name="Kuo A."/>
            <person name="LaButti K."/>
            <person name="Lipzen A."/>
            <person name="Andreopoulos W."/>
            <person name="Pangilinan J."/>
            <person name="Riley R."/>
            <person name="Hundley H."/>
            <person name="Na H."/>
            <person name="Barry K."/>
            <person name="Grigoriev I.V."/>
            <person name="Stajich J.E."/>
            <person name="Kennedy P.G."/>
        </authorList>
    </citation>
    <scope>NUCLEOTIDE SEQUENCE</scope>
    <source>
        <strain evidence="1">MN1</strain>
    </source>
</reference>
<comment type="caution">
    <text evidence="1">The sequence shown here is derived from an EMBL/GenBank/DDBJ whole genome shotgun (WGS) entry which is preliminary data.</text>
</comment>
<dbReference type="Proteomes" id="UP000807769">
    <property type="component" value="Unassembled WGS sequence"/>
</dbReference>
<name>A0A9P7J579_9AGAM</name>
<gene>
    <name evidence="1" type="ORF">BJ212DRAFT_1551371</name>
</gene>
<dbReference type="GeneID" id="64635930"/>
<accession>A0A9P7J579</accession>
<dbReference type="OrthoDB" id="2142724at2759"/>
<organism evidence="1 2">
    <name type="scientific">Suillus subaureus</name>
    <dbReference type="NCBI Taxonomy" id="48587"/>
    <lineage>
        <taxon>Eukaryota</taxon>
        <taxon>Fungi</taxon>
        <taxon>Dikarya</taxon>
        <taxon>Basidiomycota</taxon>
        <taxon>Agaricomycotina</taxon>
        <taxon>Agaricomycetes</taxon>
        <taxon>Agaricomycetidae</taxon>
        <taxon>Boletales</taxon>
        <taxon>Suillineae</taxon>
        <taxon>Suillaceae</taxon>
        <taxon>Suillus</taxon>
    </lineage>
</organism>
<protein>
    <submittedName>
        <fullName evidence="1">Uncharacterized protein</fullName>
    </submittedName>
</protein>
<proteinExistence type="predicted"/>
<sequence>MFVHVNSDSVIQVTQAAIEHNEGKCDQYQIFIAENFCPDQLIFIDESAWACQNFADGGVLTVVCFFRYSILPAISLDGILHLNIQDHSYTAAIFNEFIGGFTQQYEPIPSEELCYCDGQC</sequence>
<evidence type="ECO:0000313" key="2">
    <source>
        <dbReference type="Proteomes" id="UP000807769"/>
    </source>
</evidence>
<evidence type="ECO:0000313" key="1">
    <source>
        <dbReference type="EMBL" id="KAG1803060.1"/>
    </source>
</evidence>
<keyword evidence="2" id="KW-1185">Reference proteome</keyword>
<dbReference type="EMBL" id="JABBWG010000073">
    <property type="protein sequence ID" value="KAG1803060.1"/>
    <property type="molecule type" value="Genomic_DNA"/>
</dbReference>
<dbReference type="AlphaFoldDB" id="A0A9P7J579"/>